<dbReference type="EMBL" id="PVSZ01000001">
    <property type="protein sequence ID" value="PRT72972.1"/>
    <property type="molecule type" value="Genomic_DNA"/>
</dbReference>
<keyword evidence="3" id="KW-0808">Transferase</keyword>
<dbReference type="RefSeq" id="WP_106100804.1">
    <property type="nucleotide sequence ID" value="NZ_JAHZQR010000011.1"/>
</dbReference>
<keyword evidence="2" id="KW-0012">Acyltransferase</keyword>
<dbReference type="InterPro" id="IPR000182">
    <property type="entry name" value="GNAT_dom"/>
</dbReference>
<dbReference type="PANTHER" id="PTHR43617:SF22">
    <property type="entry name" value="L-AMINO ACID N-ACETYLTRANSFERASE AAAT"/>
    <property type="match status" value="1"/>
</dbReference>
<evidence type="ECO:0000313" key="2">
    <source>
        <dbReference type="EMBL" id="MBZ2156421.1"/>
    </source>
</evidence>
<proteinExistence type="predicted"/>
<reference evidence="3 4" key="1">
    <citation type="journal article" date="1993" name="J. Dent. Res.">
        <title>The isolation and characterization of milleri group streptococci from dental periapical abscesses.</title>
        <authorList>
            <person name="Fisher L.E."/>
            <person name="Russell R.R."/>
        </authorList>
    </citation>
    <scope>NUCLEOTIDE SEQUENCE [LARGE SCALE GENOMIC DNA]</scope>
    <source>
        <strain evidence="3 4">OUP21</strain>
    </source>
</reference>
<organism evidence="3 4">
    <name type="scientific">Streptococcus anginosus</name>
    <dbReference type="NCBI Taxonomy" id="1328"/>
    <lineage>
        <taxon>Bacteria</taxon>
        <taxon>Bacillati</taxon>
        <taxon>Bacillota</taxon>
        <taxon>Bacilli</taxon>
        <taxon>Lactobacillales</taxon>
        <taxon>Streptococcaceae</taxon>
        <taxon>Streptococcus</taxon>
        <taxon>Streptococcus anginosus group</taxon>
    </lineage>
</organism>
<name>A0A2T0GA86_STRAP</name>
<dbReference type="AlphaFoldDB" id="A0A2T0GA86"/>
<reference evidence="3" key="2">
    <citation type="submission" date="2018-03" db="EMBL/GenBank/DDBJ databases">
        <authorList>
            <person name="Keele B.F."/>
        </authorList>
    </citation>
    <scope>NUCLEOTIDE SEQUENCE</scope>
    <source>
        <strain evidence="3">OUP21</strain>
    </source>
</reference>
<dbReference type="Gene3D" id="3.40.630.30">
    <property type="match status" value="1"/>
</dbReference>
<dbReference type="PROSITE" id="PS51186">
    <property type="entry name" value="GNAT"/>
    <property type="match status" value="1"/>
</dbReference>
<dbReference type="EC" id="2.3.1.-" evidence="2"/>
<dbReference type="GO" id="GO:0016747">
    <property type="term" value="F:acyltransferase activity, transferring groups other than amino-acyl groups"/>
    <property type="evidence" value="ECO:0007669"/>
    <property type="project" value="InterPro"/>
</dbReference>
<reference evidence="2" key="3">
    <citation type="submission" date="2021-07" db="EMBL/GenBank/DDBJ databases">
        <title>Occurrence of streptococci in the human mouth that bind to a non-human glycan.</title>
        <authorList>
            <person name="Cross B."/>
            <person name="Thamadilok S."/>
            <person name="Bensing B."/>
            <person name="Sasmal A."/>
            <person name="Khedri Z."/>
            <person name="Deng L."/>
            <person name="Yu H."/>
            <person name="Mehta A."/>
            <person name="Aluvathingal J."/>
            <person name="Nadendla S."/>
            <person name="Vickerman M."/>
            <person name="Chen X."/>
            <person name="Dewhirst F."/>
            <person name="Gill A."/>
            <person name="Lettrichova I."/>
            <person name="Diaz S."/>
            <person name="Gill S."/>
            <person name="Tettelin H."/>
            <person name="Iverson T."/>
            <person name="Sullam P."/>
            <person name="Varki A."/>
            <person name="Ruhl S."/>
        </authorList>
    </citation>
    <scope>NUCLEOTIDE SEQUENCE</scope>
    <source>
        <strain evidence="2">SK81</strain>
    </source>
</reference>
<dbReference type="Proteomes" id="UP001198057">
    <property type="component" value="Unassembled WGS sequence"/>
</dbReference>
<feature type="domain" description="N-acetyltransferase" evidence="1">
    <location>
        <begin position="6"/>
        <end position="173"/>
    </location>
</feature>
<evidence type="ECO:0000313" key="4">
    <source>
        <dbReference type="Proteomes" id="UP000238573"/>
    </source>
</evidence>
<protein>
    <submittedName>
        <fullName evidence="3">GNAT family N-acetyltransferase</fullName>
        <ecNumber evidence="2">2.3.1.-</ecNumber>
    </submittedName>
</protein>
<gene>
    <name evidence="3" type="ORF">C6A27_00530</name>
    <name evidence="2" type="ORF">K1I51_07315</name>
</gene>
<comment type="caution">
    <text evidence="3">The sequence shown here is derived from an EMBL/GenBank/DDBJ whole genome shotgun (WGS) entry which is preliminary data.</text>
</comment>
<evidence type="ECO:0000313" key="3">
    <source>
        <dbReference type="EMBL" id="PRT72972.1"/>
    </source>
</evidence>
<dbReference type="CDD" id="cd04301">
    <property type="entry name" value="NAT_SF"/>
    <property type="match status" value="1"/>
</dbReference>
<dbReference type="Proteomes" id="UP000238573">
    <property type="component" value="Unassembled WGS sequence"/>
</dbReference>
<dbReference type="InterPro" id="IPR016181">
    <property type="entry name" value="Acyl_CoA_acyltransferase"/>
</dbReference>
<sequence>MAELELLIREAEAQDAKHLVDFLNQVGQESDYMTLDDAGILMTEEQMSSFIQHQAASDNQIYLIALLDDAIAGLVSITADFHERIRHIGQVFIVVKRAFWNQGLGKLLLEEAIDWAENSGVIRRLELTVQVRNERAVHLYQTFGFEIEGIQKRGAYLAEGKFLDVYLMGKLID</sequence>
<dbReference type="PANTHER" id="PTHR43617">
    <property type="entry name" value="L-AMINO ACID N-ACETYLTRANSFERASE"/>
    <property type="match status" value="1"/>
</dbReference>
<evidence type="ECO:0000259" key="1">
    <source>
        <dbReference type="PROSITE" id="PS51186"/>
    </source>
</evidence>
<dbReference type="SUPFAM" id="SSF55729">
    <property type="entry name" value="Acyl-CoA N-acyltransferases (Nat)"/>
    <property type="match status" value="1"/>
</dbReference>
<dbReference type="Pfam" id="PF00583">
    <property type="entry name" value="Acetyltransf_1"/>
    <property type="match status" value="1"/>
</dbReference>
<dbReference type="InterPro" id="IPR050276">
    <property type="entry name" value="MshD_Acetyltransferase"/>
</dbReference>
<dbReference type="EMBL" id="JAHZQR010000011">
    <property type="protein sequence ID" value="MBZ2156421.1"/>
    <property type="molecule type" value="Genomic_DNA"/>
</dbReference>
<accession>A0A2T0GA86</accession>